<evidence type="ECO:0000256" key="3">
    <source>
        <dbReference type="ARBA" id="ARBA00022729"/>
    </source>
</evidence>
<comment type="similarity">
    <text evidence="1 6">Belongs to the 5'-nucleotidase family.</text>
</comment>
<sequence length="545" mass="58410">MPTLRRNTPSPGRKFPPIMVLLLVTVLTLGGCARTYSLTILHTNDIHAHLSQFDKYGQLCPETTDKPCSGGMARIADAARAERAQEQNVLLLDAGDQFQGTLYFTRFKGQAAATLMNAVGYDAMALGNHEFDAGPQVLADFSTSLNFPLLACNVDASTDTPLSDRIKPHLLLERGGRRIGIIGVITPETAFLSSPGATLQFNDPAPCLRQSIHDLSAQGAEIIIALSHNGYAADLELARTTPGLDIVVGGHSHTRLGSEPNSAGPYPTVVNGPSEQPVLVVQDGQWGRNLGRLTVDFDDSGVPVSWSGQPLNLDNSQPRAEDIVALVRGYQTELASFRSSTVGRLQSRIDTPKKQCRFGECILGNLVADATLDVSLQAGARAALINSGGLRAGLPAGEVTLGNVLTALPFANEILVAELPGQILLEVLEHGVSRADGTHDSGTGRFLQTAGLRYSWSPSRPEGQRILEAEIFDGHFWLPLNPNDSYRIALPDYLLGGGDGYTMLKPFGPSAYTTSLSTADALREYFELHSPLTTPGTGNRIRQMP</sequence>
<evidence type="ECO:0000313" key="9">
    <source>
        <dbReference type="EMBL" id="BBD09186.1"/>
    </source>
</evidence>
<dbReference type="PROSITE" id="PS51257">
    <property type="entry name" value="PROKAR_LIPOPROTEIN"/>
    <property type="match status" value="1"/>
</dbReference>
<dbReference type="Gene3D" id="3.60.21.10">
    <property type="match status" value="1"/>
</dbReference>
<keyword evidence="10" id="KW-1185">Reference proteome</keyword>
<dbReference type="FunFam" id="3.60.21.10:FF:000020">
    <property type="entry name" value="NT5E isoform 4"/>
    <property type="match status" value="1"/>
</dbReference>
<dbReference type="PROSITE" id="PS00785">
    <property type="entry name" value="5_NUCLEOTIDASE_1"/>
    <property type="match status" value="1"/>
</dbReference>
<dbReference type="PANTHER" id="PTHR11575:SF24">
    <property type="entry name" value="5'-NUCLEOTIDASE"/>
    <property type="match status" value="1"/>
</dbReference>
<dbReference type="PRINTS" id="PR01607">
    <property type="entry name" value="APYRASEFAMLY"/>
</dbReference>
<dbReference type="RefSeq" id="WP_172961735.1">
    <property type="nucleotide sequence ID" value="NZ_AP017378.1"/>
</dbReference>
<dbReference type="PROSITE" id="PS00786">
    <property type="entry name" value="5_NUCLEOTIDASE_2"/>
    <property type="match status" value="1"/>
</dbReference>
<dbReference type="GO" id="GO:0009166">
    <property type="term" value="P:nucleotide catabolic process"/>
    <property type="evidence" value="ECO:0007669"/>
    <property type="project" value="InterPro"/>
</dbReference>
<accession>A0A2Z6B1B0</accession>
<evidence type="ECO:0000313" key="10">
    <source>
        <dbReference type="Proteomes" id="UP000269883"/>
    </source>
</evidence>
<dbReference type="InterPro" id="IPR029052">
    <property type="entry name" value="Metallo-depent_PP-like"/>
</dbReference>
<name>A0A2Z6B1B0_9BACT</name>
<dbReference type="GO" id="GO:0046872">
    <property type="term" value="F:metal ion binding"/>
    <property type="evidence" value="ECO:0007669"/>
    <property type="project" value="UniProtKB-KW"/>
</dbReference>
<dbReference type="InterPro" id="IPR008334">
    <property type="entry name" value="5'-Nucleotdase_C"/>
</dbReference>
<keyword evidence="2" id="KW-0479">Metal-binding</keyword>
<dbReference type="PANTHER" id="PTHR11575">
    <property type="entry name" value="5'-NUCLEOTIDASE-RELATED"/>
    <property type="match status" value="1"/>
</dbReference>
<feature type="domain" description="Calcineurin-like phosphoesterase" evidence="7">
    <location>
        <begin position="38"/>
        <end position="254"/>
    </location>
</feature>
<dbReference type="InterPro" id="IPR006179">
    <property type="entry name" value="5_nucleotidase/apyrase"/>
</dbReference>
<evidence type="ECO:0000256" key="1">
    <source>
        <dbReference type="ARBA" id="ARBA00006654"/>
    </source>
</evidence>
<keyword evidence="4 6" id="KW-0547">Nucleotide-binding</keyword>
<dbReference type="GO" id="GO:0016788">
    <property type="term" value="F:hydrolase activity, acting on ester bonds"/>
    <property type="evidence" value="ECO:0007669"/>
    <property type="project" value="InterPro"/>
</dbReference>
<reference evidence="9 10" key="1">
    <citation type="journal article" date="2018" name="Sci. Adv.">
        <title>Multi-heme cytochromes provide a pathway for survival in energy-limited environments.</title>
        <authorList>
            <person name="Deng X."/>
            <person name="Dohmae N."/>
            <person name="Nealson K.H."/>
            <person name="Hashimoto K."/>
            <person name="Okamoto A."/>
        </authorList>
    </citation>
    <scope>NUCLEOTIDE SEQUENCE [LARGE SCALE GENOMIC DNA]</scope>
    <source>
        <strain evidence="9 10">IS5</strain>
    </source>
</reference>
<keyword evidence="3" id="KW-0732">Signal</keyword>
<dbReference type="SUPFAM" id="SSF56300">
    <property type="entry name" value="Metallo-dependent phosphatases"/>
    <property type="match status" value="1"/>
</dbReference>
<dbReference type="SUPFAM" id="SSF55816">
    <property type="entry name" value="5'-nucleotidase (syn. UDP-sugar hydrolase), C-terminal domain"/>
    <property type="match status" value="1"/>
</dbReference>
<dbReference type="Pfam" id="PF02872">
    <property type="entry name" value="5_nucleotid_C"/>
    <property type="match status" value="1"/>
</dbReference>
<gene>
    <name evidence="9" type="ORF">DFE_2460</name>
</gene>
<dbReference type="EMBL" id="AP017378">
    <property type="protein sequence ID" value="BBD09186.1"/>
    <property type="molecule type" value="Genomic_DNA"/>
</dbReference>
<keyword evidence="5 6" id="KW-0378">Hydrolase</keyword>
<organism evidence="9 10">
    <name type="scientific">Desulfovibrio ferrophilus</name>
    <dbReference type="NCBI Taxonomy" id="241368"/>
    <lineage>
        <taxon>Bacteria</taxon>
        <taxon>Pseudomonadati</taxon>
        <taxon>Thermodesulfobacteriota</taxon>
        <taxon>Desulfovibrionia</taxon>
        <taxon>Desulfovibrionales</taxon>
        <taxon>Desulfovibrionaceae</taxon>
        <taxon>Desulfovibrio</taxon>
    </lineage>
</organism>
<dbReference type="Gene3D" id="3.90.780.10">
    <property type="entry name" value="5'-Nucleotidase, C-terminal domain"/>
    <property type="match status" value="1"/>
</dbReference>
<feature type="domain" description="5'-Nucleotidase C-terminal" evidence="8">
    <location>
        <begin position="350"/>
        <end position="505"/>
    </location>
</feature>
<dbReference type="KEGG" id="dfl:DFE_2460"/>
<dbReference type="CDD" id="cd07409">
    <property type="entry name" value="MPP_CD73_N"/>
    <property type="match status" value="1"/>
</dbReference>
<evidence type="ECO:0000259" key="8">
    <source>
        <dbReference type="Pfam" id="PF02872"/>
    </source>
</evidence>
<protein>
    <submittedName>
        <fullName evidence="9">5'-Nucleotidase domain protein</fullName>
    </submittedName>
</protein>
<dbReference type="GO" id="GO:0000166">
    <property type="term" value="F:nucleotide binding"/>
    <property type="evidence" value="ECO:0007669"/>
    <property type="project" value="UniProtKB-KW"/>
</dbReference>
<dbReference type="InterPro" id="IPR004843">
    <property type="entry name" value="Calcineurin-like_PHP"/>
</dbReference>
<dbReference type="Pfam" id="PF00149">
    <property type="entry name" value="Metallophos"/>
    <property type="match status" value="1"/>
</dbReference>
<dbReference type="Proteomes" id="UP000269883">
    <property type="component" value="Chromosome"/>
</dbReference>
<evidence type="ECO:0000256" key="5">
    <source>
        <dbReference type="ARBA" id="ARBA00022801"/>
    </source>
</evidence>
<dbReference type="AlphaFoldDB" id="A0A2Z6B1B0"/>
<proteinExistence type="inferred from homology"/>
<evidence type="ECO:0000256" key="2">
    <source>
        <dbReference type="ARBA" id="ARBA00022723"/>
    </source>
</evidence>
<evidence type="ECO:0000256" key="6">
    <source>
        <dbReference type="RuleBase" id="RU362119"/>
    </source>
</evidence>
<dbReference type="InterPro" id="IPR036907">
    <property type="entry name" value="5'-Nucleotdase_C_sf"/>
</dbReference>
<evidence type="ECO:0000256" key="4">
    <source>
        <dbReference type="ARBA" id="ARBA00022741"/>
    </source>
</evidence>
<evidence type="ECO:0000259" key="7">
    <source>
        <dbReference type="Pfam" id="PF00149"/>
    </source>
</evidence>
<dbReference type="InterPro" id="IPR006146">
    <property type="entry name" value="5'-Nucleotdase_CS"/>
</dbReference>